<dbReference type="Proteomes" id="UP001317259">
    <property type="component" value="Unassembled WGS sequence"/>
</dbReference>
<dbReference type="PANTHER" id="PTHR32303:SF10">
    <property type="entry name" value="OUTER MEMBRANE PROTEIN ASSEMBLY FACTOR BAMB"/>
    <property type="match status" value="1"/>
</dbReference>
<organism evidence="7 8">
    <name type="scientific">Actinomadura luzonensis</name>
    <dbReference type="NCBI Taxonomy" id="2805427"/>
    <lineage>
        <taxon>Bacteria</taxon>
        <taxon>Bacillati</taxon>
        <taxon>Actinomycetota</taxon>
        <taxon>Actinomycetes</taxon>
        <taxon>Streptosporangiales</taxon>
        <taxon>Thermomonosporaceae</taxon>
        <taxon>Actinomadura</taxon>
    </lineage>
</organism>
<sequence>MTRAWKAALAVALVAASVPAGAGPATARATAVPYVAGWPMAGQNHSNTRFAATETLISAGNAARLRPRWTAALGGNVAATPTVSGGTVYVPDYGGKLTALDAVTGAVRWQRPVSDYSGVAGDVSRTSPAIYGTTLVLGDGVSSVPGAGGARVMAATRATGTPLWSTVIDADPVSMVTTSPVVDGTTVYVGTASRAEFGAPGPVTFRGAVVALNAVTGTVLWRRYMAPAGYTGNSVWGSSFVVDHVTGRLFVATGNNYTVPDGVCTRPGQRDCEQGPADNYTDSVVALNLRTGAVEWAFRTLTADVGTEECETCGPDFDFGSAPSLISTPARTILGVGQKSGIYWALDPVTGKEIWHTVVGPGSDLGGIEWGSATDGRRVYVGIGNAEHEEYEITGADGTTTTTDGGSWAALDATTGRILWQVADPYGTLDLGFISAAGGVVFAGGINGEADSMFALDAATGRILWRYRSGGAVIGGAAIVAGTVYWGSGYWFGLCSDGTYACAQNNKLYAFSPA</sequence>
<dbReference type="SMART" id="SM00564">
    <property type="entry name" value="PQQ"/>
    <property type="match status" value="5"/>
</dbReference>
<feature type="chain" id="PRO_5045562031" evidence="4">
    <location>
        <begin position="23"/>
        <end position="514"/>
    </location>
</feature>
<dbReference type="Pfam" id="PF01011">
    <property type="entry name" value="PQQ"/>
    <property type="match status" value="1"/>
</dbReference>
<protein>
    <submittedName>
        <fullName evidence="7">PQQ-binding-like beta-propeller repeat protein</fullName>
    </submittedName>
</protein>
<evidence type="ECO:0000313" key="7">
    <source>
        <dbReference type="EMBL" id="MCK2217106.1"/>
    </source>
</evidence>
<feature type="domain" description="Pyrrolo-quinoline quinone repeat" evidence="6">
    <location>
        <begin position="409"/>
        <end position="485"/>
    </location>
</feature>
<dbReference type="Gene3D" id="2.140.10.10">
    <property type="entry name" value="Quinoprotein alcohol dehydrogenase-like superfamily"/>
    <property type="match status" value="1"/>
</dbReference>
<evidence type="ECO:0000256" key="4">
    <source>
        <dbReference type="SAM" id="SignalP"/>
    </source>
</evidence>
<comment type="caution">
    <text evidence="7">The sequence shown here is derived from an EMBL/GenBank/DDBJ whole genome shotgun (WGS) entry which is preliminary data.</text>
</comment>
<dbReference type="InterPro" id="IPR002372">
    <property type="entry name" value="PQQ_rpt_dom"/>
</dbReference>
<keyword evidence="3" id="KW-0560">Oxidoreductase</keyword>
<dbReference type="PANTHER" id="PTHR32303">
    <property type="entry name" value="QUINOPROTEIN ALCOHOL DEHYDROGENASE (CYTOCHROME C)"/>
    <property type="match status" value="1"/>
</dbReference>
<dbReference type="RefSeq" id="WP_242376702.1">
    <property type="nucleotide sequence ID" value="NZ_JAKRKC020000001.1"/>
</dbReference>
<accession>A0ABT0FXN8</accession>
<gene>
    <name evidence="7" type="ORF">MF672_025415</name>
</gene>
<evidence type="ECO:0000313" key="8">
    <source>
        <dbReference type="Proteomes" id="UP001317259"/>
    </source>
</evidence>
<feature type="signal peptide" evidence="4">
    <location>
        <begin position="1"/>
        <end position="22"/>
    </location>
</feature>
<evidence type="ECO:0000256" key="2">
    <source>
        <dbReference type="ARBA" id="ARBA00008156"/>
    </source>
</evidence>
<dbReference type="InterPro" id="IPR018391">
    <property type="entry name" value="PQQ_b-propeller_rpt"/>
</dbReference>
<evidence type="ECO:0000259" key="6">
    <source>
        <dbReference type="Pfam" id="PF13360"/>
    </source>
</evidence>
<dbReference type="EMBL" id="JAKRKC020000001">
    <property type="protein sequence ID" value="MCK2217106.1"/>
    <property type="molecule type" value="Genomic_DNA"/>
</dbReference>
<dbReference type="InterPro" id="IPR011047">
    <property type="entry name" value="Quinoprotein_ADH-like_sf"/>
</dbReference>
<reference evidence="7 8" key="1">
    <citation type="submission" date="2022-04" db="EMBL/GenBank/DDBJ databases">
        <title>Genome draft of Actinomadura sp. ATCC 31491.</title>
        <authorList>
            <person name="Shi X."/>
            <person name="Du Y."/>
        </authorList>
    </citation>
    <scope>NUCLEOTIDE SEQUENCE [LARGE SCALE GENOMIC DNA]</scope>
    <source>
        <strain evidence="7 8">ATCC 31491</strain>
    </source>
</reference>
<name>A0ABT0FXN8_9ACTN</name>
<dbReference type="Pfam" id="PF13360">
    <property type="entry name" value="PQQ_2"/>
    <property type="match status" value="1"/>
</dbReference>
<evidence type="ECO:0000259" key="5">
    <source>
        <dbReference type="Pfam" id="PF01011"/>
    </source>
</evidence>
<feature type="domain" description="Pyrrolo-quinoline quinone repeat" evidence="5">
    <location>
        <begin position="38"/>
        <end position="356"/>
    </location>
</feature>
<evidence type="ECO:0000256" key="1">
    <source>
        <dbReference type="ARBA" id="ARBA00001931"/>
    </source>
</evidence>
<keyword evidence="4" id="KW-0732">Signal</keyword>
<comment type="similarity">
    <text evidence="2">Belongs to the bacterial PQQ dehydrogenase family.</text>
</comment>
<proteinExistence type="inferred from homology"/>
<evidence type="ECO:0000256" key="3">
    <source>
        <dbReference type="ARBA" id="ARBA00023002"/>
    </source>
</evidence>
<keyword evidence="8" id="KW-1185">Reference proteome</keyword>
<comment type="cofactor">
    <cofactor evidence="1">
        <name>pyrroloquinoline quinone</name>
        <dbReference type="ChEBI" id="CHEBI:58442"/>
    </cofactor>
</comment>
<dbReference type="SUPFAM" id="SSF50998">
    <property type="entry name" value="Quinoprotein alcohol dehydrogenase-like"/>
    <property type="match status" value="1"/>
</dbReference>